<reference evidence="2 3" key="1">
    <citation type="submission" date="2018-06" db="EMBL/GenBank/DDBJ databases">
        <authorList>
            <consortium name="Pathogen Informatics"/>
            <person name="Doyle S."/>
        </authorList>
    </citation>
    <scope>NUCLEOTIDE SEQUENCE [LARGE SCALE GENOMIC DNA]</scope>
    <source>
        <strain evidence="2 3">NCTC1542</strain>
    </source>
</reference>
<evidence type="ECO:0000313" key="2">
    <source>
        <dbReference type="EMBL" id="SUA31563.1"/>
    </source>
</evidence>
<gene>
    <name evidence="2" type="ORF">NCTC1542_06918</name>
</gene>
<accession>A0A378WFB1</accession>
<dbReference type="EMBL" id="UGQY01000006">
    <property type="protein sequence ID" value="SUA31563.1"/>
    <property type="molecule type" value="Genomic_DNA"/>
</dbReference>
<dbReference type="Proteomes" id="UP000255389">
    <property type="component" value="Unassembled WGS sequence"/>
</dbReference>
<feature type="region of interest" description="Disordered" evidence="1">
    <location>
        <begin position="105"/>
        <end position="124"/>
    </location>
</feature>
<evidence type="ECO:0000256" key="1">
    <source>
        <dbReference type="SAM" id="MobiDB-lite"/>
    </source>
</evidence>
<organism evidence="2 3">
    <name type="scientific">Mycolicibacterium fortuitum</name>
    <name type="common">Mycobacterium fortuitum</name>
    <dbReference type="NCBI Taxonomy" id="1766"/>
    <lineage>
        <taxon>Bacteria</taxon>
        <taxon>Bacillati</taxon>
        <taxon>Actinomycetota</taxon>
        <taxon>Actinomycetes</taxon>
        <taxon>Mycobacteriales</taxon>
        <taxon>Mycobacteriaceae</taxon>
        <taxon>Mycolicibacterium</taxon>
    </lineage>
</organism>
<evidence type="ECO:0000313" key="3">
    <source>
        <dbReference type="Proteomes" id="UP000255389"/>
    </source>
</evidence>
<name>A0A378WFB1_MYCFO</name>
<dbReference type="AlphaFoldDB" id="A0A378WFB1"/>
<sequence length="124" mass="14141">MTQAAPNEPDVLMQWAFHVRPQTSFEEDHWVAWYPDARWRVSAESKDAALKQLSEEYLRRVNAGEDDSDYSDAVRRAHLQQPIPGIYAMDAAAYSELRASQADLDTAFEDAERSRTSGPQWKAP</sequence>
<proteinExistence type="predicted"/>
<protein>
    <submittedName>
        <fullName evidence="2">Uncharacterized protein</fullName>
    </submittedName>
</protein>